<dbReference type="RefSeq" id="WP_141844665.1">
    <property type="nucleotide sequence ID" value="NZ_VFPM01000002.1"/>
</dbReference>
<feature type="transmembrane region" description="Helical" evidence="1">
    <location>
        <begin position="170"/>
        <end position="187"/>
    </location>
</feature>
<feature type="chain" id="PRO_5021791938" description="CopC domain-containing protein" evidence="2">
    <location>
        <begin position="28"/>
        <end position="196"/>
    </location>
</feature>
<gene>
    <name evidence="3" type="ORF">FBY41_2641</name>
</gene>
<sequence length="196" mass="19670">MTGALRTLGAIAVALAAAIALTTSAHAHGGEDGLVVEPAATSQGGAVSVRGDLPTTSSIVLVLESSAGKGVTLARVEDPPQGHFDTVVTIPPTVAPGTWHLQARVGATVLAERELVVSEAAPPGGDDDRAEPVVVPTVAADAALSAIRPDAAPPPATPAEPSPQSAPAIWWPYAVIVVALLGAVAWVRRRRGAPHA</sequence>
<dbReference type="AlphaFoldDB" id="A0A543HW98"/>
<dbReference type="EMBL" id="VFPM01000002">
    <property type="protein sequence ID" value="TQM62604.1"/>
    <property type="molecule type" value="Genomic_DNA"/>
</dbReference>
<evidence type="ECO:0000256" key="2">
    <source>
        <dbReference type="SAM" id="SignalP"/>
    </source>
</evidence>
<keyword evidence="1" id="KW-1133">Transmembrane helix</keyword>
<keyword evidence="1" id="KW-0812">Transmembrane</keyword>
<reference evidence="3 4" key="1">
    <citation type="submission" date="2019-06" db="EMBL/GenBank/DDBJ databases">
        <title>Genome sequencing of plant associated microbes to promote plant fitness in Sorghum bicolor and Oryza sativa.</title>
        <authorList>
            <person name="Coleman-Derr D."/>
        </authorList>
    </citation>
    <scope>NUCLEOTIDE SEQUENCE [LARGE SCALE GENOMIC DNA]</scope>
    <source>
        <strain evidence="3 4">KV-663</strain>
    </source>
</reference>
<dbReference type="Proteomes" id="UP000316747">
    <property type="component" value="Unassembled WGS sequence"/>
</dbReference>
<evidence type="ECO:0000313" key="4">
    <source>
        <dbReference type="Proteomes" id="UP000316747"/>
    </source>
</evidence>
<evidence type="ECO:0000256" key="1">
    <source>
        <dbReference type="SAM" id="Phobius"/>
    </source>
</evidence>
<evidence type="ECO:0008006" key="5">
    <source>
        <dbReference type="Google" id="ProtNLM"/>
    </source>
</evidence>
<protein>
    <recommendedName>
        <fullName evidence="5">CopC domain-containing protein</fullName>
    </recommendedName>
</protein>
<name>A0A543HW98_9MICO</name>
<dbReference type="OrthoDB" id="9859987at2"/>
<accession>A0A543HW98</accession>
<comment type="caution">
    <text evidence="3">The sequence shown here is derived from an EMBL/GenBank/DDBJ whole genome shotgun (WGS) entry which is preliminary data.</text>
</comment>
<keyword evidence="2" id="KW-0732">Signal</keyword>
<organism evidence="3 4">
    <name type="scientific">Humibacillus xanthopallidus</name>
    <dbReference type="NCBI Taxonomy" id="412689"/>
    <lineage>
        <taxon>Bacteria</taxon>
        <taxon>Bacillati</taxon>
        <taxon>Actinomycetota</taxon>
        <taxon>Actinomycetes</taxon>
        <taxon>Micrococcales</taxon>
        <taxon>Intrasporangiaceae</taxon>
        <taxon>Humibacillus</taxon>
    </lineage>
</organism>
<keyword evidence="1" id="KW-0472">Membrane</keyword>
<evidence type="ECO:0000313" key="3">
    <source>
        <dbReference type="EMBL" id="TQM62604.1"/>
    </source>
</evidence>
<keyword evidence="4" id="KW-1185">Reference proteome</keyword>
<feature type="signal peptide" evidence="2">
    <location>
        <begin position="1"/>
        <end position="27"/>
    </location>
</feature>
<proteinExistence type="predicted"/>